<dbReference type="EMBL" id="AEQP01000022">
    <property type="protein sequence ID" value="EFV93969.1"/>
    <property type="molecule type" value="Genomic_DNA"/>
</dbReference>
<dbReference type="eggNOG" id="COG0834">
    <property type="taxonomic scope" value="Bacteria"/>
</dbReference>
<dbReference type="AlphaFoldDB" id="E7RZH5"/>
<dbReference type="InterPro" id="IPR001638">
    <property type="entry name" value="Solute-binding_3/MltF_N"/>
</dbReference>
<dbReference type="SUPFAM" id="SSF53850">
    <property type="entry name" value="Periplasmic binding protein-like II"/>
    <property type="match status" value="1"/>
</dbReference>
<name>E7RZH5_9BURK</name>
<keyword evidence="1" id="KW-0732">Signal</keyword>
<dbReference type="PANTHER" id="PTHR35936:SF19">
    <property type="entry name" value="AMINO-ACID-BINDING PROTEIN YXEM-RELATED"/>
    <property type="match status" value="1"/>
</dbReference>
<dbReference type="SMART" id="SM00062">
    <property type="entry name" value="PBPb"/>
    <property type="match status" value="1"/>
</dbReference>
<dbReference type="Gene3D" id="3.40.190.10">
    <property type="entry name" value="Periplasmic binding protein-like II"/>
    <property type="match status" value="2"/>
</dbReference>
<evidence type="ECO:0000313" key="3">
    <source>
        <dbReference type="EMBL" id="EFV93969.1"/>
    </source>
</evidence>
<feature type="domain" description="Solute-binding protein family 3/N-terminal" evidence="2">
    <location>
        <begin position="58"/>
        <end position="275"/>
    </location>
</feature>
<dbReference type="HOGENOM" id="CLU_019602_18_5_4"/>
<dbReference type="Proteomes" id="UP000011021">
    <property type="component" value="Unassembled WGS sequence"/>
</dbReference>
<keyword evidence="4" id="KW-1185">Reference proteome</keyword>
<reference evidence="3 4" key="1">
    <citation type="submission" date="2010-12" db="EMBL/GenBank/DDBJ databases">
        <authorList>
            <person name="Muzny D."/>
            <person name="Qin X."/>
            <person name="Deng J."/>
            <person name="Jiang H."/>
            <person name="Liu Y."/>
            <person name="Qu J."/>
            <person name="Song X.-Z."/>
            <person name="Zhang L."/>
            <person name="Thornton R."/>
            <person name="Coyle M."/>
            <person name="Francisco L."/>
            <person name="Jackson L."/>
            <person name="Javaid M."/>
            <person name="Korchina V."/>
            <person name="Kovar C."/>
            <person name="Mata R."/>
            <person name="Mathew T."/>
            <person name="Ngo R."/>
            <person name="Nguyen L."/>
            <person name="Nguyen N."/>
            <person name="Okwuonu G."/>
            <person name="Ongeri F."/>
            <person name="Pham C."/>
            <person name="Simmons D."/>
            <person name="Wilczek-Boney K."/>
            <person name="Hale W."/>
            <person name="Jakkamsetti A."/>
            <person name="Pham P."/>
            <person name="Ruth R."/>
            <person name="San Lucas F."/>
            <person name="Warren J."/>
            <person name="Zhang J."/>
            <person name="Zhao Z."/>
            <person name="Zhou C."/>
            <person name="Zhu D."/>
            <person name="Lee S."/>
            <person name="Bess C."/>
            <person name="Blankenburg K."/>
            <person name="Forbes L."/>
            <person name="Fu Q."/>
            <person name="Gubbala S."/>
            <person name="Hirani K."/>
            <person name="Jayaseelan J.C."/>
            <person name="Lara F."/>
            <person name="Munidasa M."/>
            <person name="Palculict T."/>
            <person name="Patil S."/>
            <person name="Pu L.-L."/>
            <person name="Saada N."/>
            <person name="Tang L."/>
            <person name="Weissenberger G."/>
            <person name="Zhu Y."/>
            <person name="Hemphill L."/>
            <person name="Shang Y."/>
            <person name="Youmans B."/>
            <person name="Ayvaz T."/>
            <person name="Ross M."/>
            <person name="Santibanez J."/>
            <person name="Aqrawi P."/>
            <person name="Gross S."/>
            <person name="Joshi V."/>
            <person name="Fowler G."/>
            <person name="Nazareth L."/>
            <person name="Reid J."/>
            <person name="Worley K."/>
            <person name="Petrosino J."/>
            <person name="Highlander S."/>
            <person name="Gibbs R."/>
        </authorList>
    </citation>
    <scope>NUCLEOTIDE SEQUENCE [LARGE SCALE GENOMIC DNA]</scope>
    <source>
        <strain evidence="3 4">ATCC 51599</strain>
    </source>
</reference>
<evidence type="ECO:0000256" key="1">
    <source>
        <dbReference type="ARBA" id="ARBA00022729"/>
    </source>
</evidence>
<comment type="caution">
    <text evidence="3">The sequence shown here is derived from an EMBL/GenBank/DDBJ whole genome shotgun (WGS) entry which is preliminary data.</text>
</comment>
<proteinExistence type="predicted"/>
<dbReference type="CDD" id="cd13530">
    <property type="entry name" value="PBP2_peptides_like"/>
    <property type="match status" value="1"/>
</dbReference>
<evidence type="ECO:0000259" key="2">
    <source>
        <dbReference type="SMART" id="SM00062"/>
    </source>
</evidence>
<gene>
    <name evidence="3" type="ORF">HMPREF0551_2084</name>
</gene>
<dbReference type="PANTHER" id="PTHR35936">
    <property type="entry name" value="MEMBRANE-BOUND LYTIC MUREIN TRANSGLYCOSYLASE F"/>
    <property type="match status" value="1"/>
</dbReference>
<dbReference type="Pfam" id="PF00497">
    <property type="entry name" value="SBP_bac_3"/>
    <property type="match status" value="1"/>
</dbReference>
<protein>
    <submittedName>
        <fullName evidence="3">ABC transporter, substrate-binding protein, family 3</fullName>
    </submittedName>
</protein>
<sequence length="280" mass="30222">MVARIACRRGGCSNPGFSGFKTGLIMNLLRSVLAGVCVALAASGVQARSWADIEKSGTLIAATGGDLKPFNYFEGKQLTGFEVELTDAIARKLGLKVEWKVLSFDSLLAGLQRDRWDLAISSHGITEERAKVVDFTNPHYCGGATIVSKDGKVAKAADLAGKTVAVQTGTTYLERLRKMDGIGSVRNFPLDRDARAATVSGRADAWVTDKFVAMEAIKLVPDSGLKQGEILFPERMAGAMSKGNTELVKAFNKGLAEVMVDGTYEKLSKKYFDQDIRCKD</sequence>
<dbReference type="STRING" id="887898.HMPREF0551_2084"/>
<organism evidence="3 4">
    <name type="scientific">Lautropia mirabilis ATCC 51599</name>
    <dbReference type="NCBI Taxonomy" id="887898"/>
    <lineage>
        <taxon>Bacteria</taxon>
        <taxon>Pseudomonadati</taxon>
        <taxon>Pseudomonadota</taxon>
        <taxon>Betaproteobacteria</taxon>
        <taxon>Burkholderiales</taxon>
        <taxon>Burkholderiaceae</taxon>
        <taxon>Lautropia</taxon>
    </lineage>
</organism>
<accession>E7RZH5</accession>
<evidence type="ECO:0000313" key="4">
    <source>
        <dbReference type="Proteomes" id="UP000011021"/>
    </source>
</evidence>